<protein>
    <submittedName>
        <fullName evidence="1">Uncharacterized protein</fullName>
    </submittedName>
</protein>
<reference evidence="1 2" key="1">
    <citation type="journal article" date="2011" name="PLoS ONE">
        <title>The entomopathogenic bacterial endosymbionts xenorhabdus and photorhabdus: convergent lifestyles from divergent genomes.</title>
        <authorList>
            <person name="Chaston J.M."/>
            <person name="Suen G."/>
            <person name="Tucker S.L."/>
            <person name="Andersen A.W."/>
            <person name="Bhasin A."/>
            <person name="Bode E."/>
            <person name="Bode H.B."/>
            <person name="Brachmann A.O."/>
            <person name="Cowles C.E."/>
            <person name="Cowles K.N."/>
            <person name="Darby C."/>
            <person name="de Leon L."/>
            <person name="Drace K."/>
            <person name="Du Z."/>
            <person name="Givaudan A."/>
            <person name="Herbert Tran E.E."/>
            <person name="Jewell K.A."/>
            <person name="Knack J.J."/>
            <person name="Krasomil-Osterfeld K.C."/>
            <person name="Kukor R."/>
            <person name="Lanois A."/>
            <person name="Latreille P."/>
            <person name="Leimgruber N.K."/>
            <person name="Lipke C.M."/>
            <person name="Liu R."/>
            <person name="Lu X."/>
            <person name="Martens E.C."/>
            <person name="Marri P.R."/>
            <person name="Medigue C."/>
            <person name="Menard M.L."/>
            <person name="Miller N.M."/>
            <person name="Morales-Soto N."/>
            <person name="Norton S."/>
            <person name="Ogier J.C."/>
            <person name="Orchard S.S."/>
            <person name="Park D."/>
            <person name="Park Y."/>
            <person name="Qurollo B.A."/>
            <person name="Sugar D.R."/>
            <person name="Richards G.R."/>
            <person name="Rouy Z."/>
            <person name="Slominski B."/>
            <person name="Slominski K."/>
            <person name="Snyder H."/>
            <person name="Tjaden B.C."/>
            <person name="van der Hoeven R."/>
            <person name="Welch R.D."/>
            <person name="Wheeler C."/>
            <person name="Xiang B."/>
            <person name="Barbazuk B."/>
            <person name="Gaudriault S."/>
            <person name="Goodner B."/>
            <person name="Slater S.C."/>
            <person name="Forst S."/>
            <person name="Goldman B.S."/>
            <person name="Goodrich-Blair H."/>
        </authorList>
    </citation>
    <scope>NUCLEOTIDE SEQUENCE [LARGE SCALE GENOMIC DNA]</scope>
    <source>
        <strain evidence="2">ATCC 19061 / DSM 3370 / CCUG 14189 / LMG 1036 / NCIMB 9965 / AN6</strain>
    </source>
</reference>
<accession>D3VKL9</accession>
<dbReference type="STRING" id="406817.XNC1_3073"/>
<dbReference type="Proteomes" id="UP000008075">
    <property type="component" value="Chromosome"/>
</dbReference>
<dbReference type="EMBL" id="FN667742">
    <property type="protein sequence ID" value="CBJ91127.1"/>
    <property type="molecule type" value="Genomic_DNA"/>
</dbReference>
<evidence type="ECO:0000313" key="1">
    <source>
        <dbReference type="EMBL" id="CBJ91127.1"/>
    </source>
</evidence>
<organism evidence="1 2">
    <name type="scientific">Xenorhabdus nematophila (strain ATCC 19061 / DSM 3370 / CCUG 14189 / LMG 1036 / NCIMB 9965 / AN6)</name>
    <dbReference type="NCBI Taxonomy" id="406817"/>
    <lineage>
        <taxon>Bacteria</taxon>
        <taxon>Pseudomonadati</taxon>
        <taxon>Pseudomonadota</taxon>
        <taxon>Gammaproteobacteria</taxon>
        <taxon>Enterobacterales</taxon>
        <taxon>Morganellaceae</taxon>
        <taxon>Xenorhabdus</taxon>
    </lineage>
</organism>
<dbReference type="AlphaFoldDB" id="D3VKL9"/>
<dbReference type="KEGG" id="xne:XNC1_3073"/>
<evidence type="ECO:0000313" key="2">
    <source>
        <dbReference type="Proteomes" id="UP000008075"/>
    </source>
</evidence>
<proteinExistence type="predicted"/>
<name>D3VKL9_XENNA</name>
<gene>
    <name evidence="1" type="ordered locus">XNC1_3073</name>
</gene>
<sequence length="44" mass="4922">MVSVFHGLGHFPVITHDHEIKDFITVGIDFLEKAATSTGKIIWI</sequence>
<keyword evidence="2" id="KW-1185">Reference proteome</keyword>
<dbReference type="HOGENOM" id="CLU_3224071_0_0_6"/>